<dbReference type="Pfam" id="PF00128">
    <property type="entry name" value="Alpha-amylase"/>
    <property type="match status" value="1"/>
</dbReference>
<dbReference type="SUPFAM" id="SSF51011">
    <property type="entry name" value="Glycosyl hydrolase domain"/>
    <property type="match status" value="1"/>
</dbReference>
<dbReference type="InterPro" id="IPR044077">
    <property type="entry name" value="Amylosucrase"/>
</dbReference>
<evidence type="ECO:0000259" key="1">
    <source>
        <dbReference type="SMART" id="SM00642"/>
    </source>
</evidence>
<name>W0FMK2_9BACT</name>
<dbReference type="Gene3D" id="3.90.400.10">
    <property type="entry name" value="Oligo-1,6-glucosidase, Domain 2"/>
    <property type="match status" value="1"/>
</dbReference>
<dbReference type="GO" id="GO:0005975">
    <property type="term" value="P:carbohydrate metabolic process"/>
    <property type="evidence" value="ECO:0007669"/>
    <property type="project" value="InterPro"/>
</dbReference>
<dbReference type="GO" id="GO:0047669">
    <property type="term" value="F:amylosucrase activity"/>
    <property type="evidence" value="ECO:0007669"/>
    <property type="project" value="InterPro"/>
</dbReference>
<organism evidence="2">
    <name type="scientific">uncultured bacterium Contig1756</name>
    <dbReference type="NCBI Taxonomy" id="1393499"/>
    <lineage>
        <taxon>Bacteria</taxon>
        <taxon>environmental samples</taxon>
    </lineage>
</organism>
<sequence length="616" mass="71270">MTAGNWEKEFAERFAAYENELRWLYMELYHNDRKAWEYFTGMLYRLWEERPESLRMIDRGREACPDWYRGRDLTGMLMYVKAFAGTLQGVRQKLDYIQDCGVNYLHLMPLLESPEGRSDGGYAVSDFRKVQPELGTMEDLAELAEDCHRRGISVCLDYVMNHTSEDHEWARRARAGETEYQHRYFFYDSWDIPNYYEQTVPQVFPTTAPGNFTWCEEAQKVVMTTFYPYQWDLNYANPTVFNDMTENMLNLCNHGVDIIRLDAVPYIWKALGTTCRNLPQVHTLVRMMRIVCEIVCPGTLLLGEVVMEPSRVVPYFGTVEKPECHLLYNVTTMASLWHTVATRDVRLLAHQLGQVFALPKQYVFLNYLRCHDDIGWGLDYDYLRWYFGWEEVPHKRYLNDYLTGRWPGSPARGELYNDDPRLGDARLCGTTASLCGIEKAREEGNEKALAEAIRLDLMLHALMFTLSGVPVLYSGDEIAQENDNGYHDDPLKADDSRYLHRGNMDWEKAEKRKQKDTPEGAVFAGITRMEKLRAQYAVFDDEADVWIQDTGSTQVLGIGRYYRGEKLLALFNFSRDPQSVAIPDAGAYKDLAGGRRCGAGAVKVPAGGYRWLFRKM</sequence>
<dbReference type="SMART" id="SM00642">
    <property type="entry name" value="Aamy"/>
    <property type="match status" value="1"/>
</dbReference>
<reference evidence="2" key="1">
    <citation type="journal article" date="2013" name="PLoS ONE">
        <title>Metagenomic insights into the carbohydrate-active enzymes carried by the microorganisms adhering to solid digesta in the rumen of cows.</title>
        <authorList>
            <person name="Wang L."/>
            <person name="Hatem A."/>
            <person name="Catalyurek U.V."/>
            <person name="Morrison M."/>
            <person name="Yu Z."/>
        </authorList>
    </citation>
    <scope>NUCLEOTIDE SEQUENCE</scope>
</reference>
<dbReference type="PANTHER" id="PTHR10357">
    <property type="entry name" value="ALPHA-AMYLASE FAMILY MEMBER"/>
    <property type="match status" value="1"/>
</dbReference>
<evidence type="ECO:0000313" key="2">
    <source>
        <dbReference type="EMBL" id="AHF24012.1"/>
    </source>
</evidence>
<dbReference type="InterPro" id="IPR045857">
    <property type="entry name" value="O16G_dom_2"/>
</dbReference>
<accession>W0FMK2</accession>
<dbReference type="InterPro" id="IPR006047">
    <property type="entry name" value="GH13_cat_dom"/>
</dbReference>
<dbReference type="CDD" id="cd11324">
    <property type="entry name" value="AmyAc_Amylosucrase"/>
    <property type="match status" value="1"/>
</dbReference>
<protein>
    <submittedName>
        <fullName evidence="2">Amylosucrase</fullName>
    </submittedName>
</protein>
<feature type="domain" description="Glycosyl hydrolase family 13 catalytic" evidence="1">
    <location>
        <begin position="77"/>
        <end position="533"/>
    </location>
</feature>
<dbReference type="PANTHER" id="PTHR10357:SF213">
    <property type="entry name" value="ALPHA AMYLASE CATALYTIC REGION"/>
    <property type="match status" value="1"/>
</dbReference>
<dbReference type="SUPFAM" id="SSF51445">
    <property type="entry name" value="(Trans)glycosidases"/>
    <property type="match status" value="1"/>
</dbReference>
<dbReference type="Gene3D" id="1.10.1740.10">
    <property type="match status" value="1"/>
</dbReference>
<dbReference type="Gene3D" id="3.20.20.80">
    <property type="entry name" value="Glycosidases"/>
    <property type="match status" value="1"/>
</dbReference>
<proteinExistence type="predicted"/>
<dbReference type="EMBL" id="KC246782">
    <property type="protein sequence ID" value="AHF24012.1"/>
    <property type="molecule type" value="Genomic_DNA"/>
</dbReference>
<dbReference type="AlphaFoldDB" id="W0FMK2"/>
<dbReference type="InterPro" id="IPR017853">
    <property type="entry name" value="GH"/>
</dbReference>